<evidence type="ECO:0000313" key="2">
    <source>
        <dbReference type="EMBL" id="GDY78973.1"/>
    </source>
</evidence>
<dbReference type="EMBL" id="BJHX01000001">
    <property type="protein sequence ID" value="GDY60953.1"/>
    <property type="molecule type" value="Genomic_DNA"/>
</dbReference>
<reference evidence="2 3" key="1">
    <citation type="submission" date="2019-04" db="EMBL/GenBank/DDBJ databases">
        <title>Draft genome sequences of Streptomyces avermitilis ATCC 31267.</title>
        <authorList>
            <person name="Komaki H."/>
            <person name="Tamura T."/>
            <person name="Hosoyama A."/>
        </authorList>
    </citation>
    <scope>NUCLEOTIDE SEQUENCE [LARGE SCALE GENOMIC DNA]</scope>
    <source>
        <strain evidence="2 3">ATCC 31267</strain>
    </source>
</reference>
<sequence length="73" mass="8253">MQKRRRLPTAFTQRSQLAEHEMLLRPGLDGTLRADRLPVPLRAVQHVPALRSVAGYLGGIGIRPERAPEFARR</sequence>
<comment type="caution">
    <text evidence="1">The sequence shown here is derived from an EMBL/GenBank/DDBJ whole genome shotgun (WGS) entry which is preliminary data.</text>
</comment>
<evidence type="ECO:0000313" key="1">
    <source>
        <dbReference type="EMBL" id="GDY60953.1"/>
    </source>
</evidence>
<accession>A0A4D4LSB0</accession>
<dbReference type="Proteomes" id="UP000302139">
    <property type="component" value="Unassembled WGS sequence"/>
</dbReference>
<evidence type="ECO:0000313" key="4">
    <source>
        <dbReference type="Proteomes" id="UP000302139"/>
    </source>
</evidence>
<organism evidence="1 4">
    <name type="scientific">Streptomyces avermitilis</name>
    <dbReference type="NCBI Taxonomy" id="33903"/>
    <lineage>
        <taxon>Bacteria</taxon>
        <taxon>Bacillati</taxon>
        <taxon>Actinomycetota</taxon>
        <taxon>Actinomycetes</taxon>
        <taxon>Kitasatosporales</taxon>
        <taxon>Streptomycetaceae</taxon>
        <taxon>Streptomyces</taxon>
    </lineage>
</organism>
<dbReference type="RefSeq" id="WP_052082303.1">
    <property type="nucleotide sequence ID" value="NZ_BAABTN010000006.1"/>
</dbReference>
<name>A0A4D4LSB0_STRAX</name>
<dbReference type="STRING" id="33903.AQJ43_10225"/>
<dbReference type="EMBL" id="BJHY01000001">
    <property type="protein sequence ID" value="GDY78973.1"/>
    <property type="molecule type" value="Genomic_DNA"/>
</dbReference>
<gene>
    <name evidence="1" type="ORF">SAV14893_003460</name>
    <name evidence="2" type="ORF">SAV31267_084580</name>
</gene>
<dbReference type="Proteomes" id="UP000299211">
    <property type="component" value="Unassembled WGS sequence"/>
</dbReference>
<reference evidence="1 4" key="2">
    <citation type="submission" date="2019-04" db="EMBL/GenBank/DDBJ databases">
        <title>Draft genome sequences of Streptomyces avermitilis NBRC 14893.</title>
        <authorList>
            <person name="Komaki H."/>
            <person name="Tamura T."/>
            <person name="Hosoyama A."/>
        </authorList>
    </citation>
    <scope>NUCLEOTIDE SEQUENCE [LARGE SCALE GENOMIC DNA]</scope>
    <source>
        <strain evidence="1 4">NBRC 14893</strain>
    </source>
</reference>
<protein>
    <submittedName>
        <fullName evidence="1">Uncharacterized protein</fullName>
    </submittedName>
</protein>
<dbReference type="AlphaFoldDB" id="A0A4D4LSB0"/>
<proteinExistence type="predicted"/>
<evidence type="ECO:0000313" key="3">
    <source>
        <dbReference type="Proteomes" id="UP000299211"/>
    </source>
</evidence>
<dbReference type="GeneID" id="91294812"/>